<dbReference type="EMBL" id="MU865958">
    <property type="protein sequence ID" value="KAK4446308.1"/>
    <property type="molecule type" value="Genomic_DNA"/>
</dbReference>
<dbReference type="Gene3D" id="3.40.50.1820">
    <property type="entry name" value="alpha/beta hydrolase"/>
    <property type="match status" value="1"/>
</dbReference>
<dbReference type="GO" id="GO:0052689">
    <property type="term" value="F:carboxylic ester hydrolase activity"/>
    <property type="evidence" value="ECO:0007669"/>
    <property type="project" value="TreeGrafter"/>
</dbReference>
<dbReference type="AlphaFoldDB" id="A0AAV9GG06"/>
<name>A0AAV9GG06_9PEZI</name>
<evidence type="ECO:0000256" key="1">
    <source>
        <dbReference type="ARBA" id="ARBA00006499"/>
    </source>
</evidence>
<feature type="domain" description="Phospholipase/carboxylesterase/thioesterase" evidence="2">
    <location>
        <begin position="13"/>
        <end position="254"/>
    </location>
</feature>
<dbReference type="PANTHER" id="PTHR10655">
    <property type="entry name" value="LYSOPHOSPHOLIPASE-RELATED"/>
    <property type="match status" value="1"/>
</dbReference>
<reference evidence="3" key="2">
    <citation type="submission" date="2023-05" db="EMBL/GenBank/DDBJ databases">
        <authorList>
            <consortium name="Lawrence Berkeley National Laboratory"/>
            <person name="Steindorff A."/>
            <person name="Hensen N."/>
            <person name="Bonometti L."/>
            <person name="Westerberg I."/>
            <person name="Brannstrom I.O."/>
            <person name="Guillou S."/>
            <person name="Cros-Aarteil S."/>
            <person name="Calhoun S."/>
            <person name="Haridas S."/>
            <person name="Kuo A."/>
            <person name="Mondo S."/>
            <person name="Pangilinan J."/>
            <person name="Riley R."/>
            <person name="Labutti K."/>
            <person name="Andreopoulos B."/>
            <person name="Lipzen A."/>
            <person name="Chen C."/>
            <person name="Yanf M."/>
            <person name="Daum C."/>
            <person name="Ng V."/>
            <person name="Clum A."/>
            <person name="Ohm R."/>
            <person name="Martin F."/>
            <person name="Silar P."/>
            <person name="Natvig D."/>
            <person name="Lalanne C."/>
            <person name="Gautier V."/>
            <person name="Ament-Velasquez S.L."/>
            <person name="Kruys A."/>
            <person name="Hutchinson M.I."/>
            <person name="Powell A.J."/>
            <person name="Barry K."/>
            <person name="Miller A.N."/>
            <person name="Grigoriev I.V."/>
            <person name="Debuchy R."/>
            <person name="Gladieux P."/>
            <person name="Thoren M.H."/>
            <person name="Johannesson H."/>
        </authorList>
    </citation>
    <scope>NUCLEOTIDE SEQUENCE</scope>
    <source>
        <strain evidence="3">PSN243</strain>
    </source>
</reference>
<accession>A0AAV9GG06</accession>
<dbReference type="Proteomes" id="UP001321760">
    <property type="component" value="Unassembled WGS sequence"/>
</dbReference>
<comment type="caution">
    <text evidence="3">The sequence shown here is derived from an EMBL/GenBank/DDBJ whole genome shotgun (WGS) entry which is preliminary data.</text>
</comment>
<organism evidence="3 4">
    <name type="scientific">Podospora aff. communis PSN243</name>
    <dbReference type="NCBI Taxonomy" id="3040156"/>
    <lineage>
        <taxon>Eukaryota</taxon>
        <taxon>Fungi</taxon>
        <taxon>Dikarya</taxon>
        <taxon>Ascomycota</taxon>
        <taxon>Pezizomycotina</taxon>
        <taxon>Sordariomycetes</taxon>
        <taxon>Sordariomycetidae</taxon>
        <taxon>Sordariales</taxon>
        <taxon>Podosporaceae</taxon>
        <taxon>Podospora</taxon>
    </lineage>
</organism>
<evidence type="ECO:0000313" key="3">
    <source>
        <dbReference type="EMBL" id="KAK4446308.1"/>
    </source>
</evidence>
<gene>
    <name evidence="3" type="ORF">QBC34DRAFT_305296</name>
</gene>
<dbReference type="PANTHER" id="PTHR10655:SF63">
    <property type="entry name" value="PHOSPHOLIPASE_CARBOXYLESTERASE_THIOESTERASE DOMAIN-CONTAINING PROTEIN"/>
    <property type="match status" value="1"/>
</dbReference>
<dbReference type="SUPFAM" id="SSF53474">
    <property type="entry name" value="alpha/beta-Hydrolases"/>
    <property type="match status" value="1"/>
</dbReference>
<dbReference type="GO" id="GO:0005737">
    <property type="term" value="C:cytoplasm"/>
    <property type="evidence" value="ECO:0007669"/>
    <property type="project" value="TreeGrafter"/>
</dbReference>
<protein>
    <submittedName>
        <fullName evidence="3">Alpha/beta-hydrolase</fullName>
    </submittedName>
</protein>
<evidence type="ECO:0000313" key="4">
    <source>
        <dbReference type="Proteomes" id="UP001321760"/>
    </source>
</evidence>
<proteinExistence type="inferred from homology"/>
<dbReference type="GO" id="GO:0008474">
    <property type="term" value="F:palmitoyl-(protein) hydrolase activity"/>
    <property type="evidence" value="ECO:0007669"/>
    <property type="project" value="TreeGrafter"/>
</dbReference>
<dbReference type="InterPro" id="IPR050565">
    <property type="entry name" value="LYPA1-2/EST-like"/>
</dbReference>
<evidence type="ECO:0000259" key="2">
    <source>
        <dbReference type="Pfam" id="PF02230"/>
    </source>
</evidence>
<dbReference type="InterPro" id="IPR003140">
    <property type="entry name" value="PLipase/COase/thioEstase"/>
</dbReference>
<dbReference type="Pfam" id="PF02230">
    <property type="entry name" value="Abhydrolase_2"/>
    <property type="match status" value="1"/>
</dbReference>
<reference evidence="3" key="1">
    <citation type="journal article" date="2023" name="Mol. Phylogenet. Evol.">
        <title>Genome-scale phylogeny and comparative genomics of the fungal order Sordariales.</title>
        <authorList>
            <person name="Hensen N."/>
            <person name="Bonometti L."/>
            <person name="Westerberg I."/>
            <person name="Brannstrom I.O."/>
            <person name="Guillou S."/>
            <person name="Cros-Aarteil S."/>
            <person name="Calhoun S."/>
            <person name="Haridas S."/>
            <person name="Kuo A."/>
            <person name="Mondo S."/>
            <person name="Pangilinan J."/>
            <person name="Riley R."/>
            <person name="LaButti K."/>
            <person name="Andreopoulos B."/>
            <person name="Lipzen A."/>
            <person name="Chen C."/>
            <person name="Yan M."/>
            <person name="Daum C."/>
            <person name="Ng V."/>
            <person name="Clum A."/>
            <person name="Steindorff A."/>
            <person name="Ohm R.A."/>
            <person name="Martin F."/>
            <person name="Silar P."/>
            <person name="Natvig D.O."/>
            <person name="Lalanne C."/>
            <person name="Gautier V."/>
            <person name="Ament-Velasquez S.L."/>
            <person name="Kruys A."/>
            <person name="Hutchinson M.I."/>
            <person name="Powell A.J."/>
            <person name="Barry K."/>
            <person name="Miller A.N."/>
            <person name="Grigoriev I.V."/>
            <person name="Debuchy R."/>
            <person name="Gladieux P."/>
            <person name="Hiltunen Thoren M."/>
            <person name="Johannesson H."/>
        </authorList>
    </citation>
    <scope>NUCLEOTIDE SEQUENCE</scope>
    <source>
        <strain evidence="3">PSN243</strain>
    </source>
</reference>
<comment type="similarity">
    <text evidence="1">Belongs to the AB hydrolase superfamily. AB hydrolase 2 family.</text>
</comment>
<dbReference type="InterPro" id="IPR029058">
    <property type="entry name" value="AB_hydrolase_fold"/>
</dbReference>
<keyword evidence="4" id="KW-1185">Reference proteome</keyword>
<sequence>MSSPTTTIPILTTAPTTPHTHTIIFLHGRGDTAQNFSTSLLTRSLTSQNQTLPSALPSIRWVFPQAPSRPVASDPGRTVWPQWFDVWDVRDFSHREELQAEGLREVVPQLKRLIADEAALLGGRWDRIVLAGISMGAATGVHVLFNLDVPDEAGGRLAAFLGFSCRCPFAGRDLAGMRAVLGLGGGDGDGVVRGTPVLLEHCADDPLVLVEQGRTLRETLRGFGARVEWREYPRGGHWFHSPEGMDDAVEFLRRNVVGGGGAAGDVLGTTAVMSGDDDAMELE</sequence>